<accession>A0A2T1A6G6</accession>
<dbReference type="GO" id="GO:0016301">
    <property type="term" value="F:kinase activity"/>
    <property type="evidence" value="ECO:0007669"/>
    <property type="project" value="UniProtKB-KW"/>
</dbReference>
<evidence type="ECO:0000313" key="3">
    <source>
        <dbReference type="Proteomes" id="UP000237752"/>
    </source>
</evidence>
<reference evidence="2 3" key="1">
    <citation type="submission" date="2018-03" db="EMBL/GenBank/DDBJ databases">
        <title>Genomic Encyclopedia of Archaeal and Bacterial Type Strains, Phase II (KMG-II): from individual species to whole genera.</title>
        <authorList>
            <person name="Goeker M."/>
        </authorList>
    </citation>
    <scope>NUCLEOTIDE SEQUENCE [LARGE SCALE GENOMIC DNA]</scope>
    <source>
        <strain evidence="2 3">DSM 100065</strain>
    </source>
</reference>
<dbReference type="PANTHER" id="PTHR21310:SF57">
    <property type="entry name" value="BLR2944 PROTEIN"/>
    <property type="match status" value="1"/>
</dbReference>
<evidence type="ECO:0000259" key="1">
    <source>
        <dbReference type="Pfam" id="PF01636"/>
    </source>
</evidence>
<dbReference type="RefSeq" id="WP_202862322.1">
    <property type="nucleotide sequence ID" value="NZ_PVUE01000001.1"/>
</dbReference>
<name>A0A2T1A6G6_9ACTN</name>
<dbReference type="InterPro" id="IPR051678">
    <property type="entry name" value="AGP_Transferase"/>
</dbReference>
<dbReference type="Pfam" id="PF01636">
    <property type="entry name" value="APH"/>
    <property type="match status" value="1"/>
</dbReference>
<keyword evidence="3" id="KW-1185">Reference proteome</keyword>
<proteinExistence type="predicted"/>
<dbReference type="CDD" id="cd05154">
    <property type="entry name" value="ACAD10_11_N-like"/>
    <property type="match status" value="1"/>
</dbReference>
<dbReference type="EMBL" id="PVUE01000001">
    <property type="protein sequence ID" value="PRZ44203.1"/>
    <property type="molecule type" value="Genomic_DNA"/>
</dbReference>
<dbReference type="PANTHER" id="PTHR21310">
    <property type="entry name" value="AMINOGLYCOSIDE PHOSPHOTRANSFERASE-RELATED-RELATED"/>
    <property type="match status" value="1"/>
</dbReference>
<dbReference type="InterPro" id="IPR002575">
    <property type="entry name" value="Aminoglycoside_PTrfase"/>
</dbReference>
<sequence length="332" mass="36623">MTDVKPLAARLATLLADEFADPGLEIRALRQLTGGASRETWAFEAAYGGTVKPLILRRDPPSAPRPDLMLIEAAALREAARVGVPEPEVVTTSGDPQILGAPFVLMHYVDGETLARKILREDAFAAVRPQLAAQCGEILAQIHTMDIDALPGLYEEYDVLTTMRSRLDELGWPSPTLELALRWLEDHRPAPTGRTVVHGDFRHGNLIIDPDGVRAVLDWEVVHIGDPMEDLGWMCVRAWRFGAPLPVGGFGEYDDLYRAYERVSGTPVDPDSAFWWQVLGTVRWGIGCMAQAERHLSGITRSVELAAIGRRVCEQEYDVLLLLRDRLAGASA</sequence>
<dbReference type="Proteomes" id="UP000237752">
    <property type="component" value="Unassembled WGS sequence"/>
</dbReference>
<dbReference type="Gene3D" id="3.90.1200.10">
    <property type="match status" value="1"/>
</dbReference>
<dbReference type="InterPro" id="IPR011009">
    <property type="entry name" value="Kinase-like_dom_sf"/>
</dbReference>
<keyword evidence="2" id="KW-0808">Transferase</keyword>
<comment type="caution">
    <text evidence="2">The sequence shown here is derived from an EMBL/GenBank/DDBJ whole genome shotgun (WGS) entry which is preliminary data.</text>
</comment>
<dbReference type="SUPFAM" id="SSF56112">
    <property type="entry name" value="Protein kinase-like (PK-like)"/>
    <property type="match status" value="1"/>
</dbReference>
<dbReference type="InterPro" id="IPR041726">
    <property type="entry name" value="ACAD10_11_N"/>
</dbReference>
<protein>
    <submittedName>
        <fullName evidence="2">Aminoglycoside phosphotransferase (APT) family kinase protein</fullName>
    </submittedName>
</protein>
<dbReference type="AlphaFoldDB" id="A0A2T1A6G6"/>
<keyword evidence="2" id="KW-0418">Kinase</keyword>
<organism evidence="2 3">
    <name type="scientific">Antricoccus suffuscus</name>
    <dbReference type="NCBI Taxonomy" id="1629062"/>
    <lineage>
        <taxon>Bacteria</taxon>
        <taxon>Bacillati</taxon>
        <taxon>Actinomycetota</taxon>
        <taxon>Actinomycetes</taxon>
        <taxon>Geodermatophilales</taxon>
        <taxon>Antricoccaceae</taxon>
        <taxon>Antricoccus</taxon>
    </lineage>
</organism>
<feature type="domain" description="Aminoglycoside phosphotransferase" evidence="1">
    <location>
        <begin position="29"/>
        <end position="262"/>
    </location>
</feature>
<dbReference type="Gene3D" id="3.30.200.20">
    <property type="entry name" value="Phosphorylase Kinase, domain 1"/>
    <property type="match status" value="1"/>
</dbReference>
<evidence type="ECO:0000313" key="2">
    <source>
        <dbReference type="EMBL" id="PRZ44203.1"/>
    </source>
</evidence>
<gene>
    <name evidence="2" type="ORF">CLV47_101328</name>
</gene>